<dbReference type="PANTHER" id="PTHR33741:SF5">
    <property type="entry name" value="TRANSMEMBRANE PROTEIN DDB_G0269096-RELATED"/>
    <property type="match status" value="1"/>
</dbReference>
<dbReference type="Proteomes" id="UP000254266">
    <property type="component" value="Unassembled WGS sequence"/>
</dbReference>
<feature type="transmembrane region" description="Helical" evidence="1">
    <location>
        <begin position="137"/>
        <end position="158"/>
    </location>
</feature>
<keyword evidence="4" id="KW-1185">Reference proteome</keyword>
<evidence type="ECO:0000256" key="1">
    <source>
        <dbReference type="SAM" id="Phobius"/>
    </source>
</evidence>
<name>A0A370DMK9_9GAMM</name>
<evidence type="ECO:0000259" key="2">
    <source>
        <dbReference type="Pfam" id="PF04982"/>
    </source>
</evidence>
<dbReference type="Pfam" id="PF04982">
    <property type="entry name" value="TM_HPP"/>
    <property type="match status" value="1"/>
</dbReference>
<keyword evidence="1" id="KW-0812">Transmembrane</keyword>
<accession>A0A370DMK9</accession>
<evidence type="ECO:0000313" key="4">
    <source>
        <dbReference type="Proteomes" id="UP000254266"/>
    </source>
</evidence>
<dbReference type="AlphaFoldDB" id="A0A370DMK9"/>
<comment type="caution">
    <text evidence="3">The sequence shown here is derived from an EMBL/GenBank/DDBJ whole genome shotgun (WGS) entry which is preliminary data.</text>
</comment>
<protein>
    <submittedName>
        <fullName evidence="3">HPP family protein</fullName>
    </submittedName>
</protein>
<keyword evidence="1" id="KW-0472">Membrane</keyword>
<feature type="transmembrane region" description="Helical" evidence="1">
    <location>
        <begin position="23"/>
        <end position="41"/>
    </location>
</feature>
<feature type="domain" description="HPP transmembrane region" evidence="2">
    <location>
        <begin position="20"/>
        <end position="165"/>
    </location>
</feature>
<feature type="transmembrane region" description="Helical" evidence="1">
    <location>
        <begin position="75"/>
        <end position="92"/>
    </location>
</feature>
<keyword evidence="1" id="KW-1133">Transmembrane helix</keyword>
<proteinExistence type="predicted"/>
<feature type="transmembrane region" description="Helical" evidence="1">
    <location>
        <begin position="99"/>
        <end position="117"/>
    </location>
</feature>
<dbReference type="EMBL" id="QFXC01000002">
    <property type="protein sequence ID" value="RDH86063.1"/>
    <property type="molecule type" value="Genomic_DNA"/>
</dbReference>
<sequence>MKIFQRNNTEIQLFNDNSLFKKVVFASVGGFIAIAIISFLANYSGYPLIMGSFGASCVLLFGYPESPFSQPKNVIAGHLLSTFIGLSFLHFVGPQWWSMALALSVALGFMIATETVHPPAGSNPLIVFLANADWSFLIMPSFIGSIALLTVALVFINISSKRSYPKSWF</sequence>
<dbReference type="InterPro" id="IPR058581">
    <property type="entry name" value="TM_HPP"/>
</dbReference>
<dbReference type="InterPro" id="IPR007065">
    <property type="entry name" value="HPP"/>
</dbReference>
<organism evidence="3 4">
    <name type="scientific">endosymbiont of Galathealinum brachiosum</name>
    <dbReference type="NCBI Taxonomy" id="2200906"/>
    <lineage>
        <taxon>Bacteria</taxon>
        <taxon>Pseudomonadati</taxon>
        <taxon>Pseudomonadota</taxon>
        <taxon>Gammaproteobacteria</taxon>
        <taxon>sulfur-oxidizing symbionts</taxon>
    </lineage>
</organism>
<reference evidence="3 4" key="1">
    <citation type="journal article" date="2018" name="ISME J.">
        <title>Endosymbiont genomes yield clues of tubeworm success.</title>
        <authorList>
            <person name="Li Y."/>
            <person name="Liles M.R."/>
            <person name="Halanych K.M."/>
        </authorList>
    </citation>
    <scope>NUCLEOTIDE SEQUENCE [LARGE SCALE GENOMIC DNA]</scope>
    <source>
        <strain evidence="3">A1464</strain>
    </source>
</reference>
<gene>
    <name evidence="3" type="ORF">DIZ80_00920</name>
</gene>
<dbReference type="PANTHER" id="PTHR33741">
    <property type="entry name" value="TRANSMEMBRANE PROTEIN DDB_G0269096-RELATED"/>
    <property type="match status" value="1"/>
</dbReference>
<evidence type="ECO:0000313" key="3">
    <source>
        <dbReference type="EMBL" id="RDH86063.1"/>
    </source>
</evidence>